<dbReference type="SUPFAM" id="SSF50800">
    <property type="entry name" value="PK beta-barrel domain-like"/>
    <property type="match status" value="1"/>
</dbReference>
<keyword evidence="5" id="KW-0479">Metal-binding</keyword>
<dbReference type="InterPro" id="IPR040442">
    <property type="entry name" value="Pyrv_kinase-like_dom_sf"/>
</dbReference>
<keyword evidence="10 12" id="KW-0324">Glycolysis</keyword>
<evidence type="ECO:0000256" key="11">
    <source>
        <dbReference type="ARBA" id="ARBA00023317"/>
    </source>
</evidence>
<feature type="domain" description="Pyruvate kinase barrel" evidence="13">
    <location>
        <begin position="143"/>
        <end position="449"/>
    </location>
</feature>
<comment type="caution">
    <text evidence="14">The sequence shown here is derived from an EMBL/GenBank/DDBJ whole genome shotgun (WGS) entry which is preliminary data.</text>
</comment>
<evidence type="ECO:0000313" key="15">
    <source>
        <dbReference type="Proteomes" id="UP001201449"/>
    </source>
</evidence>
<evidence type="ECO:0000259" key="13">
    <source>
        <dbReference type="Pfam" id="PF00224"/>
    </source>
</evidence>
<dbReference type="EC" id="2.7.1.40" evidence="3 12"/>
<keyword evidence="8" id="KW-0067">ATP-binding</keyword>
<dbReference type="EMBL" id="JAKEVZ010000001">
    <property type="protein sequence ID" value="MCF1749498.1"/>
    <property type="molecule type" value="Genomic_DNA"/>
</dbReference>
<evidence type="ECO:0000256" key="8">
    <source>
        <dbReference type="ARBA" id="ARBA00022840"/>
    </source>
</evidence>
<keyword evidence="7 12" id="KW-0418">Kinase</keyword>
<keyword evidence="11 14" id="KW-0670">Pyruvate</keyword>
<sequence>MSDGINPKIQEIRDSLEGLEKKMDREVKNNSTLLNSLHPSQYQAGKNLLEYLTTRAEDLRNLQDELHIHGLSSLASSEGHIRRQIQAIQERLGKKYVESQLDTCTYRFCKSSIKEKSKKLFGPKPEERIPSLMVTFDSGFADNYALIKSLLQNGMNVARINCAHDDEATWSRMINKLKKACRNTGLECKVYMDLAGPKIRTKLLAKGKTKGRVKVEEGQLVWLAENDKDFKKEDVVISPNVEGIIPSLKKGDRVYLDDGVIRALVEKIKSDRVGIRITRISTEKKQIKNGKGINFPDTPLQIASLTAFDRASLPYICEHADLVGYSFVKTAQDIRDLREAMKGITENPPSMIIKIETPEAVRNLPFLLMEGMIDPYFGVMIARGDLAVEIGFERMGEIQEEILWICEAGHVPVVWATQVLESLNKSGMATRSEITDAANAAQADCVMINKGDHTVEVMETLKDILLRTASHRIKKRYTFRPLQIAQRFFESQEKEKGQA</sequence>
<evidence type="ECO:0000256" key="10">
    <source>
        <dbReference type="ARBA" id="ARBA00023152"/>
    </source>
</evidence>
<keyword evidence="15" id="KW-1185">Reference proteome</keyword>
<evidence type="ECO:0000256" key="1">
    <source>
        <dbReference type="ARBA" id="ARBA00004997"/>
    </source>
</evidence>
<dbReference type="RefSeq" id="WP_234859702.1">
    <property type="nucleotide sequence ID" value="NZ_JAKEVZ010000001.1"/>
</dbReference>
<dbReference type="InterPro" id="IPR011037">
    <property type="entry name" value="Pyrv_Knase-like_insert_dom_sf"/>
</dbReference>
<keyword evidence="9 12" id="KW-0460">Magnesium</keyword>
<dbReference type="InterPro" id="IPR015793">
    <property type="entry name" value="Pyrv_Knase_brl"/>
</dbReference>
<dbReference type="Proteomes" id="UP001201449">
    <property type="component" value="Unassembled WGS sequence"/>
</dbReference>
<evidence type="ECO:0000313" key="14">
    <source>
        <dbReference type="EMBL" id="MCF1749498.1"/>
    </source>
</evidence>
<evidence type="ECO:0000256" key="2">
    <source>
        <dbReference type="ARBA" id="ARBA00008663"/>
    </source>
</evidence>
<protein>
    <recommendedName>
        <fullName evidence="3 12">Pyruvate kinase</fullName>
        <ecNumber evidence="3 12">2.7.1.40</ecNumber>
    </recommendedName>
</protein>
<evidence type="ECO:0000256" key="3">
    <source>
        <dbReference type="ARBA" id="ARBA00012142"/>
    </source>
</evidence>
<dbReference type="InterPro" id="IPR015806">
    <property type="entry name" value="Pyrv_Knase_insert_dom_sf"/>
</dbReference>
<dbReference type="InterPro" id="IPR015813">
    <property type="entry name" value="Pyrv/PenolPyrv_kinase-like_dom"/>
</dbReference>
<dbReference type="PANTHER" id="PTHR11817">
    <property type="entry name" value="PYRUVATE KINASE"/>
    <property type="match status" value="1"/>
</dbReference>
<keyword evidence="4 12" id="KW-0808">Transferase</keyword>
<comment type="catalytic activity">
    <reaction evidence="12">
        <text>pyruvate + ATP = phosphoenolpyruvate + ADP + H(+)</text>
        <dbReference type="Rhea" id="RHEA:18157"/>
        <dbReference type="ChEBI" id="CHEBI:15361"/>
        <dbReference type="ChEBI" id="CHEBI:15378"/>
        <dbReference type="ChEBI" id="CHEBI:30616"/>
        <dbReference type="ChEBI" id="CHEBI:58702"/>
        <dbReference type="ChEBI" id="CHEBI:456216"/>
        <dbReference type="EC" id="2.7.1.40"/>
    </reaction>
</comment>
<dbReference type="Gene3D" id="3.20.20.60">
    <property type="entry name" value="Phosphoenolpyruvate-binding domains"/>
    <property type="match status" value="1"/>
</dbReference>
<evidence type="ECO:0000256" key="5">
    <source>
        <dbReference type="ARBA" id="ARBA00022723"/>
    </source>
</evidence>
<gene>
    <name evidence="14" type="ORF">L0U89_00330</name>
</gene>
<organism evidence="14 15">
    <name type="scientific">Mariniradius sediminis</name>
    <dbReference type="NCBI Taxonomy" id="2909237"/>
    <lineage>
        <taxon>Bacteria</taxon>
        <taxon>Pseudomonadati</taxon>
        <taxon>Bacteroidota</taxon>
        <taxon>Cytophagia</taxon>
        <taxon>Cytophagales</taxon>
        <taxon>Cyclobacteriaceae</taxon>
        <taxon>Mariniradius</taxon>
    </lineage>
</organism>
<keyword evidence="6" id="KW-0547">Nucleotide-binding</keyword>
<evidence type="ECO:0000256" key="4">
    <source>
        <dbReference type="ARBA" id="ARBA00022679"/>
    </source>
</evidence>
<evidence type="ECO:0000256" key="6">
    <source>
        <dbReference type="ARBA" id="ARBA00022741"/>
    </source>
</evidence>
<dbReference type="SUPFAM" id="SSF51621">
    <property type="entry name" value="Phosphoenolpyruvate/pyruvate domain"/>
    <property type="match status" value="1"/>
</dbReference>
<dbReference type="InterPro" id="IPR001697">
    <property type="entry name" value="Pyr_Knase"/>
</dbReference>
<dbReference type="PRINTS" id="PR01050">
    <property type="entry name" value="PYRUVTKNASE"/>
</dbReference>
<dbReference type="GO" id="GO:0016301">
    <property type="term" value="F:kinase activity"/>
    <property type="evidence" value="ECO:0007669"/>
    <property type="project" value="UniProtKB-KW"/>
</dbReference>
<comment type="pathway">
    <text evidence="1 12">Carbohydrate degradation; glycolysis; pyruvate from D-glyceraldehyde 3-phosphate: step 5/5.</text>
</comment>
<name>A0ABS9BRB4_9BACT</name>
<dbReference type="Pfam" id="PF00224">
    <property type="entry name" value="PK"/>
    <property type="match status" value="1"/>
</dbReference>
<evidence type="ECO:0000256" key="7">
    <source>
        <dbReference type="ARBA" id="ARBA00022777"/>
    </source>
</evidence>
<evidence type="ECO:0000256" key="9">
    <source>
        <dbReference type="ARBA" id="ARBA00022842"/>
    </source>
</evidence>
<accession>A0ABS9BRB4</accession>
<comment type="similarity">
    <text evidence="2 12">Belongs to the pyruvate kinase family.</text>
</comment>
<dbReference type="Gene3D" id="2.40.33.10">
    <property type="entry name" value="PK beta-barrel domain-like"/>
    <property type="match status" value="1"/>
</dbReference>
<proteinExistence type="inferred from homology"/>
<evidence type="ECO:0000256" key="12">
    <source>
        <dbReference type="RuleBase" id="RU000504"/>
    </source>
</evidence>
<reference evidence="14 15" key="1">
    <citation type="submission" date="2022-01" db="EMBL/GenBank/DDBJ databases">
        <title>Mariniradius saccharolyticus sp. nov., isolated from sediment of a river.</title>
        <authorList>
            <person name="Liu H."/>
        </authorList>
    </citation>
    <scope>NUCLEOTIDE SEQUENCE [LARGE SCALE GENOMIC DNA]</scope>
    <source>
        <strain evidence="14 15">RY-2</strain>
    </source>
</reference>